<evidence type="ECO:0008006" key="4">
    <source>
        <dbReference type="Google" id="ProtNLM"/>
    </source>
</evidence>
<reference evidence="2 3" key="1">
    <citation type="submission" date="2023-04" db="EMBL/GenBank/DDBJ databases">
        <title>Genome of Basidiobolus ranarum AG-B5.</title>
        <authorList>
            <person name="Stajich J.E."/>
            <person name="Carter-House D."/>
            <person name="Gryganskyi A."/>
        </authorList>
    </citation>
    <scope>NUCLEOTIDE SEQUENCE [LARGE SCALE GENOMIC DNA]</scope>
    <source>
        <strain evidence="2 3">AG-B5</strain>
    </source>
</reference>
<organism evidence="2 3">
    <name type="scientific">Basidiobolus ranarum</name>
    <dbReference type="NCBI Taxonomy" id="34480"/>
    <lineage>
        <taxon>Eukaryota</taxon>
        <taxon>Fungi</taxon>
        <taxon>Fungi incertae sedis</taxon>
        <taxon>Zoopagomycota</taxon>
        <taxon>Entomophthoromycotina</taxon>
        <taxon>Basidiobolomycetes</taxon>
        <taxon>Basidiobolales</taxon>
        <taxon>Basidiobolaceae</taxon>
        <taxon>Basidiobolus</taxon>
    </lineage>
</organism>
<evidence type="ECO:0000313" key="3">
    <source>
        <dbReference type="Proteomes" id="UP001479436"/>
    </source>
</evidence>
<evidence type="ECO:0000313" key="2">
    <source>
        <dbReference type="EMBL" id="KAK9720917.1"/>
    </source>
</evidence>
<dbReference type="Proteomes" id="UP001479436">
    <property type="component" value="Unassembled WGS sequence"/>
</dbReference>
<comment type="caution">
    <text evidence="2">The sequence shown here is derived from an EMBL/GenBank/DDBJ whole genome shotgun (WGS) entry which is preliminary data.</text>
</comment>
<dbReference type="PANTHER" id="PTHR31841:SF1">
    <property type="entry name" value="PROTEIN FAM72A-RELATED"/>
    <property type="match status" value="1"/>
</dbReference>
<dbReference type="PANTHER" id="PTHR31841">
    <property type="entry name" value="PROTEIN FAM72A-RELATED"/>
    <property type="match status" value="1"/>
</dbReference>
<dbReference type="InterPro" id="IPR026768">
    <property type="entry name" value="YPEH2ZP"/>
</dbReference>
<gene>
    <name evidence="2" type="ORF">K7432_003839</name>
</gene>
<dbReference type="Pfam" id="PF14976">
    <property type="entry name" value="YPEH2ZP"/>
    <property type="match status" value="1"/>
</dbReference>
<sequence>MAPIHHSSQRIHRTIHISEHLNSRGNNLRNMSNINSLMGSQNVLPQFRSKTVCILSCRSCQTTVCLRGMKAILLADTRVELYSTDSMPLGVQHISPEYTTNNCNCKIQDVACLGCGNVLGYNVTTACFSCLADCNNGHYWMLYSSSVTASERIDPKDLQPLLWAFLPTAEEEARLRNPAENPCR</sequence>
<keyword evidence="3" id="KW-1185">Reference proteome</keyword>
<protein>
    <recommendedName>
        <fullName evidence="4">Protein FAM72A</fullName>
    </recommendedName>
</protein>
<proteinExistence type="inferred from homology"/>
<comment type="similarity">
    <text evidence="1">Belongs to the FAM72 family.</text>
</comment>
<name>A0ABR2W5K6_9FUNG</name>
<dbReference type="EMBL" id="JASJQH010006998">
    <property type="protein sequence ID" value="KAK9720917.1"/>
    <property type="molecule type" value="Genomic_DNA"/>
</dbReference>
<accession>A0ABR2W5K6</accession>
<evidence type="ECO:0000256" key="1">
    <source>
        <dbReference type="ARBA" id="ARBA00006888"/>
    </source>
</evidence>